<dbReference type="EC" id="3.1.26.4" evidence="3"/>
<evidence type="ECO:0000313" key="11">
    <source>
        <dbReference type="Proteomes" id="UP001281614"/>
    </source>
</evidence>
<dbReference type="Gene3D" id="3.30.420.10">
    <property type="entry name" value="Ribonuclease H-like superfamily/Ribonuclease H"/>
    <property type="match status" value="1"/>
</dbReference>
<keyword evidence="5" id="KW-0479">Metal-binding</keyword>
<evidence type="ECO:0000256" key="7">
    <source>
        <dbReference type="ARBA" id="ARBA00022801"/>
    </source>
</evidence>
<comment type="similarity">
    <text evidence="2">Belongs to the RNase H family.</text>
</comment>
<dbReference type="InterPro" id="IPR002156">
    <property type="entry name" value="RNaseH_domain"/>
</dbReference>
<dbReference type="InterPro" id="IPR036397">
    <property type="entry name" value="RNaseH_sf"/>
</dbReference>
<accession>A0AAE0CY66</accession>
<dbReference type="EMBL" id="VYYT01000721">
    <property type="protein sequence ID" value="KAK2730050.1"/>
    <property type="molecule type" value="Genomic_DNA"/>
</dbReference>
<dbReference type="Proteomes" id="UP001281614">
    <property type="component" value="Unassembled WGS sequence"/>
</dbReference>
<keyword evidence="4" id="KW-0540">Nuclease</keyword>
<evidence type="ECO:0000256" key="5">
    <source>
        <dbReference type="ARBA" id="ARBA00022723"/>
    </source>
</evidence>
<evidence type="ECO:0000313" key="10">
    <source>
        <dbReference type="EMBL" id="KAK2730050.1"/>
    </source>
</evidence>
<evidence type="ECO:0000256" key="1">
    <source>
        <dbReference type="ARBA" id="ARBA00000077"/>
    </source>
</evidence>
<reference evidence="10" key="1">
    <citation type="submission" date="2023-02" db="EMBL/GenBank/DDBJ databases">
        <title>Colletotrichum kahawae CIFC_Que2 genome sequencing and assembly.</title>
        <authorList>
            <person name="Baroncelli R."/>
        </authorList>
    </citation>
    <scope>NUCLEOTIDE SEQUENCE</scope>
    <source>
        <strain evidence="10">CIFC_Que2</strain>
    </source>
</reference>
<evidence type="ECO:0000259" key="9">
    <source>
        <dbReference type="PROSITE" id="PS50879"/>
    </source>
</evidence>
<evidence type="ECO:0000256" key="3">
    <source>
        <dbReference type="ARBA" id="ARBA00012180"/>
    </source>
</evidence>
<feature type="region of interest" description="Disordered" evidence="8">
    <location>
        <begin position="1"/>
        <end position="48"/>
    </location>
</feature>
<dbReference type="InterPro" id="IPR050092">
    <property type="entry name" value="RNase_H"/>
</dbReference>
<evidence type="ECO:0000256" key="4">
    <source>
        <dbReference type="ARBA" id="ARBA00022722"/>
    </source>
</evidence>
<name>A0AAE0CY66_COLKA</name>
<dbReference type="Pfam" id="PF00075">
    <property type="entry name" value="RNase_H"/>
    <property type="match status" value="1"/>
</dbReference>
<dbReference type="GO" id="GO:0046872">
    <property type="term" value="F:metal ion binding"/>
    <property type="evidence" value="ECO:0007669"/>
    <property type="project" value="UniProtKB-KW"/>
</dbReference>
<dbReference type="GO" id="GO:0043137">
    <property type="term" value="P:DNA replication, removal of RNA primer"/>
    <property type="evidence" value="ECO:0007669"/>
    <property type="project" value="TreeGrafter"/>
</dbReference>
<dbReference type="GO" id="GO:0003676">
    <property type="term" value="F:nucleic acid binding"/>
    <property type="evidence" value="ECO:0007669"/>
    <property type="project" value="InterPro"/>
</dbReference>
<comment type="catalytic activity">
    <reaction evidence="1">
        <text>Endonucleolytic cleavage to 5'-phosphomonoester.</text>
        <dbReference type="EC" id="3.1.26.4"/>
    </reaction>
</comment>
<keyword evidence="6" id="KW-0255">Endonuclease</keyword>
<dbReference type="PANTHER" id="PTHR10642">
    <property type="entry name" value="RIBONUCLEASE H1"/>
    <property type="match status" value="1"/>
</dbReference>
<proteinExistence type="inferred from homology"/>
<dbReference type="SUPFAM" id="SSF53098">
    <property type="entry name" value="Ribonuclease H-like"/>
    <property type="match status" value="1"/>
</dbReference>
<evidence type="ECO:0000256" key="8">
    <source>
        <dbReference type="SAM" id="MobiDB-lite"/>
    </source>
</evidence>
<gene>
    <name evidence="10" type="ORF">CKAH01_09828</name>
</gene>
<dbReference type="PANTHER" id="PTHR10642:SF26">
    <property type="entry name" value="RIBONUCLEASE H1"/>
    <property type="match status" value="1"/>
</dbReference>
<protein>
    <recommendedName>
        <fullName evidence="3">ribonuclease H</fullName>
        <ecNumber evidence="3">3.1.26.4</ecNumber>
    </recommendedName>
</protein>
<comment type="caution">
    <text evidence="10">The sequence shown here is derived from an EMBL/GenBank/DDBJ whole genome shotgun (WGS) entry which is preliminary data.</text>
</comment>
<keyword evidence="11" id="KW-1185">Reference proteome</keyword>
<dbReference type="CDD" id="cd13934">
    <property type="entry name" value="RNase_H_Dikarya_like"/>
    <property type="match status" value="1"/>
</dbReference>
<organism evidence="10 11">
    <name type="scientific">Colletotrichum kahawae</name>
    <name type="common">Coffee berry disease fungus</name>
    <dbReference type="NCBI Taxonomy" id="34407"/>
    <lineage>
        <taxon>Eukaryota</taxon>
        <taxon>Fungi</taxon>
        <taxon>Dikarya</taxon>
        <taxon>Ascomycota</taxon>
        <taxon>Pezizomycotina</taxon>
        <taxon>Sordariomycetes</taxon>
        <taxon>Hypocreomycetidae</taxon>
        <taxon>Glomerellales</taxon>
        <taxon>Glomerellaceae</taxon>
        <taxon>Colletotrichum</taxon>
        <taxon>Colletotrichum gloeosporioides species complex</taxon>
    </lineage>
</organism>
<sequence length="242" mass="26454">MYHPYQRPQASGYKRNKTDRPATAAPKYGNRPQSDQRDKASGPILSRSPESLRGAFFQNNSSNQELFDSQTGFTHMRCSGQGDPLVVAIDGACPRNGTNRATKSGYGVFFAPRNPNNMAARIPNHVLEGGKHTNNIAEIMSAISALHGATILTKSGIQRYTDQGGVRKPDGEPQKLRHIIVKSDSEYVVKSIAGGKNGEPPYMAKWVTNGFRTATGGPVKNAALWRLLRQYIDKLREAGVTV</sequence>
<dbReference type="PROSITE" id="PS50879">
    <property type="entry name" value="RNASE_H_1"/>
    <property type="match status" value="1"/>
</dbReference>
<dbReference type="GO" id="GO:0004523">
    <property type="term" value="F:RNA-DNA hybrid ribonuclease activity"/>
    <property type="evidence" value="ECO:0007669"/>
    <property type="project" value="UniProtKB-EC"/>
</dbReference>
<feature type="domain" description="RNase H type-1" evidence="9">
    <location>
        <begin position="81"/>
        <end position="242"/>
    </location>
</feature>
<dbReference type="InterPro" id="IPR012337">
    <property type="entry name" value="RNaseH-like_sf"/>
</dbReference>
<keyword evidence="7" id="KW-0378">Hydrolase</keyword>
<evidence type="ECO:0000256" key="2">
    <source>
        <dbReference type="ARBA" id="ARBA00005300"/>
    </source>
</evidence>
<evidence type="ECO:0000256" key="6">
    <source>
        <dbReference type="ARBA" id="ARBA00022759"/>
    </source>
</evidence>
<dbReference type="AlphaFoldDB" id="A0AAE0CY66"/>